<organism evidence="2 3">
    <name type="scientific">Thalassospira povalilytica</name>
    <dbReference type="NCBI Taxonomy" id="732237"/>
    <lineage>
        <taxon>Bacteria</taxon>
        <taxon>Pseudomonadati</taxon>
        <taxon>Pseudomonadota</taxon>
        <taxon>Alphaproteobacteria</taxon>
        <taxon>Rhodospirillales</taxon>
        <taxon>Thalassospiraceae</taxon>
        <taxon>Thalassospira</taxon>
    </lineage>
</organism>
<keyword evidence="1" id="KW-1133">Transmembrane helix</keyword>
<dbReference type="AlphaFoldDB" id="A0A8I1SIX7"/>
<sequence>MVRIAHIYLALGWLSVGLGVIGIFLPLLPTTPFMLLAAWLFAKGSPRLHDWICNHPRFGTSIRQWNEHGVINRRAKLLAMLAFLVVITASLIFIENRWIVMIQLLVALPVSCFILSRPSDVSLSKASASPSGSVGPGQ</sequence>
<dbReference type="Proteomes" id="UP000664405">
    <property type="component" value="Unassembled WGS sequence"/>
</dbReference>
<feature type="transmembrane region" description="Helical" evidence="1">
    <location>
        <begin position="77"/>
        <end position="94"/>
    </location>
</feature>
<dbReference type="PIRSF" id="PIRSF016789">
    <property type="entry name" value="DUF454"/>
    <property type="match status" value="1"/>
</dbReference>
<feature type="transmembrane region" description="Helical" evidence="1">
    <location>
        <begin position="12"/>
        <end position="42"/>
    </location>
</feature>
<proteinExistence type="predicted"/>
<evidence type="ECO:0000313" key="2">
    <source>
        <dbReference type="EMBL" id="MBN8195836.1"/>
    </source>
</evidence>
<dbReference type="PANTHER" id="PTHR35813">
    <property type="entry name" value="INNER MEMBRANE PROTEIN YBAN"/>
    <property type="match status" value="1"/>
</dbReference>
<dbReference type="InterPro" id="IPR007401">
    <property type="entry name" value="DUF454"/>
</dbReference>
<dbReference type="GO" id="GO:0005886">
    <property type="term" value="C:plasma membrane"/>
    <property type="evidence" value="ECO:0007669"/>
    <property type="project" value="TreeGrafter"/>
</dbReference>
<evidence type="ECO:0000313" key="3">
    <source>
        <dbReference type="Proteomes" id="UP000664405"/>
    </source>
</evidence>
<keyword evidence="1" id="KW-0472">Membrane</keyword>
<accession>A0A8I1SIX7</accession>
<dbReference type="PANTHER" id="PTHR35813:SF1">
    <property type="entry name" value="INNER MEMBRANE PROTEIN YBAN"/>
    <property type="match status" value="1"/>
</dbReference>
<dbReference type="RefSeq" id="WP_206926792.1">
    <property type="nucleotide sequence ID" value="NZ_JAEKJW010000001.1"/>
</dbReference>
<name>A0A8I1SIX7_9PROT</name>
<dbReference type="Pfam" id="PF04304">
    <property type="entry name" value="DUF454"/>
    <property type="match status" value="1"/>
</dbReference>
<dbReference type="EMBL" id="JAEKJW010000001">
    <property type="protein sequence ID" value="MBN8195836.1"/>
    <property type="molecule type" value="Genomic_DNA"/>
</dbReference>
<gene>
    <name evidence="2" type="ORF">JF547_05080</name>
</gene>
<reference evidence="2" key="1">
    <citation type="submission" date="2020-12" db="EMBL/GenBank/DDBJ databases">
        <title>Oil enriched cultivation method for isolating marine PHA-producing bacteria.</title>
        <authorList>
            <person name="Zheng W."/>
            <person name="Yu S."/>
            <person name="Huang Y."/>
        </authorList>
    </citation>
    <scope>NUCLEOTIDE SEQUENCE</scope>
    <source>
        <strain evidence="2">SY-2-3</strain>
    </source>
</reference>
<keyword evidence="1" id="KW-0812">Transmembrane</keyword>
<protein>
    <submittedName>
        <fullName evidence="2">YbaN family protein</fullName>
    </submittedName>
</protein>
<evidence type="ECO:0000256" key="1">
    <source>
        <dbReference type="SAM" id="Phobius"/>
    </source>
</evidence>
<comment type="caution">
    <text evidence="2">The sequence shown here is derived from an EMBL/GenBank/DDBJ whole genome shotgun (WGS) entry which is preliminary data.</text>
</comment>